<gene>
    <name evidence="3" type="ORF">PV327_007673</name>
</gene>
<evidence type="ECO:0000313" key="4">
    <source>
        <dbReference type="Proteomes" id="UP001168972"/>
    </source>
</evidence>
<feature type="region of interest" description="Disordered" evidence="1">
    <location>
        <begin position="536"/>
        <end position="596"/>
    </location>
</feature>
<dbReference type="EMBL" id="JAQQBR010000004">
    <property type="protein sequence ID" value="KAK0178825.1"/>
    <property type="molecule type" value="Genomic_DNA"/>
</dbReference>
<comment type="caution">
    <text evidence="3">The sequence shown here is derived from an EMBL/GenBank/DDBJ whole genome shotgun (WGS) entry which is preliminary data.</text>
</comment>
<feature type="domain" description="SANTA" evidence="2">
    <location>
        <begin position="1036"/>
        <end position="1121"/>
    </location>
</feature>
<dbReference type="Proteomes" id="UP001168972">
    <property type="component" value="Unassembled WGS sequence"/>
</dbReference>
<reference evidence="3" key="2">
    <citation type="submission" date="2023-03" db="EMBL/GenBank/DDBJ databases">
        <authorList>
            <person name="Inwood S.N."/>
            <person name="Skelly J.G."/>
            <person name="Guhlin J."/>
            <person name="Harrop T.W.R."/>
            <person name="Goldson S.G."/>
            <person name="Dearden P.K."/>
        </authorList>
    </citation>
    <scope>NUCLEOTIDE SEQUENCE</scope>
    <source>
        <strain evidence="3">Lincoln</strain>
        <tissue evidence="3">Whole body</tissue>
    </source>
</reference>
<sequence length="1405" mass="160570">MTSESENTFGNIQMNERYKRLKRNLKLTLIKGDDKRSLDNFTSFNTSSTGRDNSDLSCETYSVYSKNGSEVVSSSINMKNVYSHQNHKKFPNSDCNINKNDNITTSTVKSGQYSLKNDVALRSLMPPPKSIGILAHSSRNSSLVGAASSPMNTRFRTSGIRRVNEIASPSVISSIECPSSTNIQNTSQIIFDKETKDNNVKKNRDKPDRIFSKWRVMLNDKGKLIIKGTLECGKVARSKPVIRRISAISVQSIFNHIYNLNGNIYDERNELPDYIRCKFFNGFPDDWENVYQLWRNYVAQGSSLNFRWPTPITDSDDEIKSGITEELLPRIIGRTPRLRSDSFRSHAGTNITERLSSTINMSMSNEEISSCNKCRCSTAGSINNESTKSSKTKLQTADNKCDEVINVTSIDKTQGQESSTSSATNFPHSEKFNSISLKDVLQEDKIKIILENMNSKNCTIEYIDKVFQMYDCFKYIFSYRPEPNNETESIKSSRITTDDKCSNHDFVSKKYTDTTFTKSDDARANMLRSSTEYTVGSRKDSFDDHKRTSKRIANRRSDRNYKLKIQGRLTRNKHYDSKSHDNDSDYDTPLRSNRQILRSHIKRKTYSRSSIVKEKFRHQIVKSTTDDSEDDDHVPKTTNSSTISAGSGSYNEKGNTETFPQSKQISGTINHPRISRDNEIITRSASEQLHQEKNMKHTPNQCIRRINSMSTIRGFLQNYDSCGSITEEENQVHAVKQKSLIPNINYEKSKIDEKPYLRDQFNLKNKHTNYDSSVSFTEDEFVKVNREIRNETEGQVLQEVDVQHLQQTKKTIKNKAKQSSSTSQTYERQNFIQSLIKIPEADEKSQATSEQVQRKSSPVKYENDKTILNNDKENRLMNETEYQNELNRSFINSRELQMNDEIVIVGETKLGTAEKKMKPTIVRVEKAVIDIKSFKEALSQKLSIPYIESSKENVNPPTAIELLRPSKSLNDRKKVENPSSDLPTAVAQSKSITNIKTNEMHVINDRTQNKRLDNKKDDIVNSEKDVYGSESNPKRLTAWVPKVLHKSETNYGLIFEGKLLNEANHVLQRKFSTDFIHQRISLKMIKTESDEFFELVGDLTDIKHSMPKELQKLCLNGCPSKISQFCTKWKELLLDCEKSSEELANVSKSIQNIPMSSRGRRILPPLCYWTGERVTLKDNQTVYSPGNSINSTILCTDMSVMKYESSDTFKGGVTRMKNTPISTKKNSAASIEIKDKNSNSNKEKEENCESAIVEQQLPVLRSHTARAARRNRAETANQQTKNSKRQLTRQLSENFTDQDSDQDYAPPMTKKRQRVNNPVINKKNEVRKLESQRKQASKVSAPTTVCSIDTDFEKNRKYISSINAKSNEESKTQIVKNNTYDTVTYVLKKSSNRDCELSDDPVTDF</sequence>
<keyword evidence="4" id="KW-1185">Reference proteome</keyword>
<name>A0AA39KYW1_MICHY</name>
<organism evidence="3 4">
    <name type="scientific">Microctonus hyperodae</name>
    <name type="common">Parasitoid wasp</name>
    <dbReference type="NCBI Taxonomy" id="165561"/>
    <lineage>
        <taxon>Eukaryota</taxon>
        <taxon>Metazoa</taxon>
        <taxon>Ecdysozoa</taxon>
        <taxon>Arthropoda</taxon>
        <taxon>Hexapoda</taxon>
        <taxon>Insecta</taxon>
        <taxon>Pterygota</taxon>
        <taxon>Neoptera</taxon>
        <taxon>Endopterygota</taxon>
        <taxon>Hymenoptera</taxon>
        <taxon>Apocrita</taxon>
        <taxon>Ichneumonoidea</taxon>
        <taxon>Braconidae</taxon>
        <taxon>Euphorinae</taxon>
        <taxon>Microctonus</taxon>
    </lineage>
</organism>
<feature type="compositionally biased region" description="Polar residues" evidence="1">
    <location>
        <begin position="977"/>
        <end position="988"/>
    </location>
</feature>
<accession>A0AA39KYW1</accession>
<evidence type="ECO:0000256" key="1">
    <source>
        <dbReference type="SAM" id="MobiDB-lite"/>
    </source>
</evidence>
<evidence type="ECO:0000313" key="3">
    <source>
        <dbReference type="EMBL" id="KAK0178825.1"/>
    </source>
</evidence>
<reference evidence="3" key="1">
    <citation type="journal article" date="2023" name="bioRxiv">
        <title>Scaffold-level genome assemblies of two parasitoid biocontrol wasps reveal the parthenogenesis mechanism and an associated novel virus.</title>
        <authorList>
            <person name="Inwood S."/>
            <person name="Skelly J."/>
            <person name="Guhlin J."/>
            <person name="Harrop T."/>
            <person name="Goldson S."/>
            <person name="Dearden P."/>
        </authorList>
    </citation>
    <scope>NUCLEOTIDE SEQUENCE</scope>
    <source>
        <strain evidence="3">Lincoln</strain>
        <tissue evidence="3">Whole body</tissue>
    </source>
</reference>
<dbReference type="InterPro" id="IPR015216">
    <property type="entry name" value="SANTA"/>
</dbReference>
<evidence type="ECO:0000259" key="2">
    <source>
        <dbReference type="Pfam" id="PF09133"/>
    </source>
</evidence>
<feature type="compositionally biased region" description="Basic and acidic residues" evidence="1">
    <location>
        <begin position="573"/>
        <end position="583"/>
    </location>
</feature>
<feature type="region of interest" description="Disordered" evidence="1">
    <location>
        <begin position="621"/>
        <end position="678"/>
    </location>
</feature>
<feature type="compositionally biased region" description="Basic and acidic residues" evidence="1">
    <location>
        <begin position="537"/>
        <end position="546"/>
    </location>
</feature>
<feature type="domain" description="SANTA" evidence="2">
    <location>
        <begin position="212"/>
        <end position="289"/>
    </location>
</feature>
<feature type="region of interest" description="Disordered" evidence="1">
    <location>
        <begin position="965"/>
        <end position="988"/>
    </location>
</feature>
<feature type="compositionally biased region" description="Polar residues" evidence="1">
    <location>
        <begin position="636"/>
        <end position="669"/>
    </location>
</feature>
<protein>
    <recommendedName>
        <fullName evidence="2">SANTA domain-containing protein</fullName>
    </recommendedName>
</protein>
<proteinExistence type="predicted"/>
<dbReference type="Pfam" id="PF09133">
    <property type="entry name" value="SANTA"/>
    <property type="match status" value="2"/>
</dbReference>
<feature type="region of interest" description="Disordered" evidence="1">
    <location>
        <begin position="1260"/>
        <end position="1321"/>
    </location>
</feature>